<name>A0A2I1INZ2_9ACTO</name>
<proteinExistence type="predicted"/>
<evidence type="ECO:0000313" key="1">
    <source>
        <dbReference type="EMBL" id="PKY72840.1"/>
    </source>
</evidence>
<sequence length="164" mass="17842">MNFLDSLEAAFEGMRSVERFQEAHELAEAARLSVTLADLLRERQGAPVALEMISGARHAGFAQEVNSVWAQLVDASSNLVIVAIAAVAAFSDPGRAGNVESPLQARQRIGMVMRNIARTGRSVLLTSTTGRSWRGHISGVGKDYLELDRKTVVRLELVESLRVV</sequence>
<dbReference type="GeneID" id="35867842"/>
<comment type="caution">
    <text evidence="1">The sequence shown here is derived from an EMBL/GenBank/DDBJ whole genome shotgun (WGS) entry which is preliminary data.</text>
</comment>
<accession>A0A2I1INZ2</accession>
<dbReference type="AlphaFoldDB" id="A0A2I1INZ2"/>
<dbReference type="STRING" id="33007.HMPREF3198_01390"/>
<reference evidence="1 2" key="1">
    <citation type="submission" date="2017-12" db="EMBL/GenBank/DDBJ databases">
        <title>Phylogenetic diversity of female urinary microbiome.</title>
        <authorList>
            <person name="Thomas-White K."/>
            <person name="Wolfe A.J."/>
        </authorList>
    </citation>
    <scope>NUCLEOTIDE SEQUENCE [LARGE SCALE GENOMIC DNA]</scope>
    <source>
        <strain evidence="1 2">UMB0402</strain>
    </source>
</reference>
<keyword evidence="2" id="KW-1185">Reference proteome</keyword>
<organism evidence="1 2">
    <name type="scientific">Winkia neuii</name>
    <dbReference type="NCBI Taxonomy" id="33007"/>
    <lineage>
        <taxon>Bacteria</taxon>
        <taxon>Bacillati</taxon>
        <taxon>Actinomycetota</taxon>
        <taxon>Actinomycetes</taxon>
        <taxon>Actinomycetales</taxon>
        <taxon>Actinomycetaceae</taxon>
        <taxon>Winkia</taxon>
    </lineage>
</organism>
<evidence type="ECO:0000313" key="2">
    <source>
        <dbReference type="Proteomes" id="UP000235122"/>
    </source>
</evidence>
<dbReference type="Proteomes" id="UP000235122">
    <property type="component" value="Unassembled WGS sequence"/>
</dbReference>
<dbReference type="RefSeq" id="WP_024330937.1">
    <property type="nucleotide sequence ID" value="NZ_JAWHKF010000003.1"/>
</dbReference>
<gene>
    <name evidence="1" type="ORF">CYJ19_04165</name>
</gene>
<protein>
    <submittedName>
        <fullName evidence="1">Uncharacterized protein</fullName>
    </submittedName>
</protein>
<dbReference type="EMBL" id="PKKO01000002">
    <property type="protein sequence ID" value="PKY72840.1"/>
    <property type="molecule type" value="Genomic_DNA"/>
</dbReference>